<name>A0A6H2A0J0_9ZZZZ</name>
<dbReference type="AlphaFoldDB" id="A0A6H2A0J0"/>
<organism evidence="1">
    <name type="scientific">viral metagenome</name>
    <dbReference type="NCBI Taxonomy" id="1070528"/>
    <lineage>
        <taxon>unclassified sequences</taxon>
        <taxon>metagenomes</taxon>
        <taxon>organismal metagenomes</taxon>
    </lineage>
</organism>
<evidence type="ECO:0000313" key="1">
    <source>
        <dbReference type="EMBL" id="QJA53025.1"/>
    </source>
</evidence>
<accession>A0A6H2A0J0</accession>
<dbReference type="EMBL" id="MT144387">
    <property type="protein sequence ID" value="QJA53025.1"/>
    <property type="molecule type" value="Genomic_DNA"/>
</dbReference>
<reference evidence="1" key="1">
    <citation type="submission" date="2020-03" db="EMBL/GenBank/DDBJ databases">
        <title>The deep terrestrial virosphere.</title>
        <authorList>
            <person name="Holmfeldt K."/>
            <person name="Nilsson E."/>
            <person name="Simone D."/>
            <person name="Lopez-Fernandez M."/>
            <person name="Wu X."/>
            <person name="de Brujin I."/>
            <person name="Lundin D."/>
            <person name="Andersson A."/>
            <person name="Bertilsson S."/>
            <person name="Dopson M."/>
        </authorList>
    </citation>
    <scope>NUCLEOTIDE SEQUENCE</scope>
    <source>
        <strain evidence="1">TM448A03150</strain>
    </source>
</reference>
<protein>
    <submittedName>
        <fullName evidence="1">Uncharacterized protein</fullName>
    </submittedName>
</protein>
<proteinExistence type="predicted"/>
<gene>
    <name evidence="1" type="ORF">TM448A03150_0010</name>
</gene>
<sequence>MDYLSDLTELTEELLSNAINEIEKEVKKFEKKIDSIPYYVACAVCGSELKINKHWDSDNDLHLGVSMCLVCLEVAESEAFEQGKKEGRDENTR</sequence>